<dbReference type="Gene3D" id="1.25.40.10">
    <property type="entry name" value="Tetratricopeptide repeat domain"/>
    <property type="match status" value="1"/>
</dbReference>
<dbReference type="AlphaFoldDB" id="A0A0S3QTR5"/>
<gene>
    <name evidence="1" type="ORF">TST_0887</name>
</gene>
<name>A0A0S3QTR5_THET7</name>
<keyword evidence="2" id="KW-1185">Reference proteome</keyword>
<dbReference type="InterPro" id="IPR011990">
    <property type="entry name" value="TPR-like_helical_dom_sf"/>
</dbReference>
<dbReference type="Proteomes" id="UP000063234">
    <property type="component" value="Chromosome"/>
</dbReference>
<dbReference type="EMBL" id="AP013035">
    <property type="protein sequence ID" value="BAT71687.1"/>
    <property type="molecule type" value="Genomic_DNA"/>
</dbReference>
<evidence type="ECO:0000313" key="1">
    <source>
        <dbReference type="EMBL" id="BAT71687.1"/>
    </source>
</evidence>
<evidence type="ECO:0000313" key="2">
    <source>
        <dbReference type="Proteomes" id="UP000063234"/>
    </source>
</evidence>
<dbReference type="RefSeq" id="WP_068549685.1">
    <property type="nucleotide sequence ID" value="NZ_AP013035.1"/>
</dbReference>
<reference evidence="2" key="1">
    <citation type="journal article" date="2018" name="Science">
        <title>A primordial and reversible TCA cycle in a facultatively chemolithoautotrophic thermophile.</title>
        <authorList>
            <person name="Nunoura T."/>
            <person name="Chikaraishi Y."/>
            <person name="Izaki R."/>
            <person name="Suwa T."/>
            <person name="Sato T."/>
            <person name="Harada T."/>
            <person name="Mori K."/>
            <person name="Kato Y."/>
            <person name="Miyazaki M."/>
            <person name="Shimamura S."/>
            <person name="Yanagawa K."/>
            <person name="Shuto A."/>
            <person name="Ohkouchi N."/>
            <person name="Fujita N."/>
            <person name="Takaki Y."/>
            <person name="Atomi H."/>
            <person name="Takai K."/>
        </authorList>
    </citation>
    <scope>NUCLEOTIDE SEQUENCE [LARGE SCALE GENOMIC DNA]</scope>
    <source>
        <strain evidence="2">DSM 17441 / JCM 13301 / NBRC 103674 / ABI70S6</strain>
    </source>
</reference>
<accession>A0A0S3QTR5</accession>
<organism evidence="1 2">
    <name type="scientific">Thermosulfidibacter takaii (strain DSM 17441 / JCM 13301 / NBRC 103674 / ABI70S6)</name>
    <dbReference type="NCBI Taxonomy" id="1298851"/>
    <lineage>
        <taxon>Bacteria</taxon>
        <taxon>Pseudomonadati</taxon>
        <taxon>Thermosulfidibacterota</taxon>
        <taxon>Thermosulfidibacteria</taxon>
        <taxon>Thermosulfidibacterales</taxon>
        <taxon>Thermosulfidibacteraceae</taxon>
    </lineage>
</organism>
<dbReference type="STRING" id="1298851.TST_0887"/>
<sequence>MVGSDKKIWKLLSNGQLKELENFLRKNSGKEKEFHKYLIHLYLETSKYEEALEWSERYCAVNNSLYAQYLYFYCLSKKGDDYLKEEKRKLYKFLKKTKERSSFLFLSGVVADLLGEDERSLRMFKEAIHEGCLLGHYGLANILYKKNEKELAYEELVKCVSEAKSFPLIYLLLGHTHPQKWKRMYYLHKYLKEICISSEACYELAMYLIDYAKVPLIGSWVRDKVVELFKVKVLLESPRLENMWIYKLIANYKLLNGQMAEAAKWMLIQQQVMYNTISYLDSQQKEIGNSISEDLGDMIYAILDLMEDREVFSFEDFQKAYLERRETRLLEKMYQLSKDENSEAHEK</sequence>
<dbReference type="SUPFAM" id="SSF48452">
    <property type="entry name" value="TPR-like"/>
    <property type="match status" value="1"/>
</dbReference>
<proteinExistence type="predicted"/>
<protein>
    <submittedName>
        <fullName evidence="1">Uncharacterized protein</fullName>
    </submittedName>
</protein>
<dbReference type="KEGG" id="ttk:TST_0887"/>